<feature type="domain" description="3-hydroxyisobutyrate dehydrogenase-like NAD-binding" evidence="5">
    <location>
        <begin position="167"/>
        <end position="287"/>
    </location>
</feature>
<dbReference type="Gene3D" id="3.40.50.720">
    <property type="entry name" value="NAD(P)-binding Rossmann-like Domain"/>
    <property type="match status" value="1"/>
</dbReference>
<evidence type="ECO:0000313" key="7">
    <source>
        <dbReference type="Proteomes" id="UP001596434"/>
    </source>
</evidence>
<dbReference type="EC" id="1.1.-.-" evidence="6"/>
<keyword evidence="2 6" id="KW-0560">Oxidoreductase</keyword>
<dbReference type="Gene3D" id="1.10.1040.10">
    <property type="entry name" value="N-(1-d-carboxylethyl)-l-norvaline Dehydrogenase, domain 2"/>
    <property type="match status" value="1"/>
</dbReference>
<dbReference type="InterPro" id="IPR015815">
    <property type="entry name" value="HIBADH-related"/>
</dbReference>
<dbReference type="InterPro" id="IPR006115">
    <property type="entry name" value="6PGDH_NADP-bd"/>
</dbReference>
<dbReference type="PIRSF" id="PIRSF000103">
    <property type="entry name" value="HIBADH"/>
    <property type="match status" value="1"/>
</dbReference>
<evidence type="ECO:0000259" key="5">
    <source>
        <dbReference type="Pfam" id="PF14833"/>
    </source>
</evidence>
<dbReference type="Pfam" id="PF03446">
    <property type="entry name" value="NAD_binding_2"/>
    <property type="match status" value="1"/>
</dbReference>
<comment type="similarity">
    <text evidence="1">Belongs to the HIBADH-related family.</text>
</comment>
<dbReference type="InterPro" id="IPR029154">
    <property type="entry name" value="HIBADH-like_NADP-bd"/>
</dbReference>
<dbReference type="Pfam" id="PF14833">
    <property type="entry name" value="NAD_binding_11"/>
    <property type="match status" value="1"/>
</dbReference>
<evidence type="ECO:0000259" key="4">
    <source>
        <dbReference type="Pfam" id="PF03446"/>
    </source>
</evidence>
<dbReference type="GeneID" id="96955137"/>
<reference evidence="6 7" key="1">
    <citation type="journal article" date="2019" name="Int. J. Syst. Evol. Microbiol.">
        <title>The Global Catalogue of Microorganisms (GCM) 10K type strain sequencing project: providing services to taxonomists for standard genome sequencing and annotation.</title>
        <authorList>
            <consortium name="The Broad Institute Genomics Platform"/>
            <consortium name="The Broad Institute Genome Sequencing Center for Infectious Disease"/>
            <person name="Wu L."/>
            <person name="Ma J."/>
        </authorList>
    </citation>
    <scope>NUCLEOTIDE SEQUENCE [LARGE SCALE GENOMIC DNA]</scope>
    <source>
        <strain evidence="6 7">GX21</strain>
    </source>
</reference>
<feature type="domain" description="6-phosphogluconate dehydrogenase NADP-binding" evidence="4">
    <location>
        <begin position="5"/>
        <end position="164"/>
    </location>
</feature>
<evidence type="ECO:0000313" key="6">
    <source>
        <dbReference type="EMBL" id="MFC7256743.1"/>
    </source>
</evidence>
<dbReference type="AlphaFoldDB" id="A0ABD6A358"/>
<keyword evidence="7" id="KW-1185">Reference proteome</keyword>
<keyword evidence="3" id="KW-0520">NAD</keyword>
<dbReference type="InterPro" id="IPR036291">
    <property type="entry name" value="NAD(P)-bd_dom_sf"/>
</dbReference>
<organism evidence="6 7">
    <name type="scientific">Haloplanus litoreus</name>
    <dbReference type="NCBI Taxonomy" id="767515"/>
    <lineage>
        <taxon>Archaea</taxon>
        <taxon>Methanobacteriati</taxon>
        <taxon>Methanobacteriota</taxon>
        <taxon>Stenosarchaea group</taxon>
        <taxon>Halobacteria</taxon>
        <taxon>Halobacteriales</taxon>
        <taxon>Haloferacaceae</taxon>
        <taxon>Haloplanus</taxon>
    </lineage>
</organism>
<proteinExistence type="inferred from homology"/>
<name>A0ABD6A358_9EURY</name>
<gene>
    <name evidence="6" type="ORF">ACFQKE_15765</name>
</gene>
<dbReference type="Proteomes" id="UP001596434">
    <property type="component" value="Unassembled WGS sequence"/>
</dbReference>
<dbReference type="SUPFAM" id="SSF48179">
    <property type="entry name" value="6-phosphogluconate dehydrogenase C-terminal domain-like"/>
    <property type="match status" value="1"/>
</dbReference>
<dbReference type="InterPro" id="IPR002204">
    <property type="entry name" value="3-OH-isobutyrate_DH-rel_CS"/>
</dbReference>
<dbReference type="InterPro" id="IPR013328">
    <property type="entry name" value="6PGD_dom2"/>
</dbReference>
<protein>
    <submittedName>
        <fullName evidence="6">NAD(P)-dependent oxidoreductase</fullName>
        <ecNumber evidence="6">1.1.-.-</ecNumber>
    </submittedName>
</protein>
<comment type="caution">
    <text evidence="6">The sequence shown here is derived from an EMBL/GenBank/DDBJ whole genome shotgun (WGS) entry which is preliminary data.</text>
</comment>
<dbReference type="RefSeq" id="WP_379706063.1">
    <property type="nucleotide sequence ID" value="NZ_JBHTAT010000001.1"/>
</dbReference>
<evidence type="ECO:0000256" key="1">
    <source>
        <dbReference type="ARBA" id="ARBA00009080"/>
    </source>
</evidence>
<dbReference type="EMBL" id="JBHTAT010000001">
    <property type="protein sequence ID" value="MFC7256743.1"/>
    <property type="molecule type" value="Genomic_DNA"/>
</dbReference>
<evidence type="ECO:0000256" key="2">
    <source>
        <dbReference type="ARBA" id="ARBA00023002"/>
    </source>
</evidence>
<dbReference type="InterPro" id="IPR008927">
    <property type="entry name" value="6-PGluconate_DH-like_C_sf"/>
</dbReference>
<accession>A0ABD6A358</accession>
<dbReference type="PROSITE" id="PS00895">
    <property type="entry name" value="3_HYDROXYISOBUT_DH"/>
    <property type="match status" value="1"/>
</dbReference>
<dbReference type="PANTHER" id="PTHR43060:SF15">
    <property type="entry name" value="3-HYDROXYISOBUTYRATE DEHYDROGENASE-LIKE 1, MITOCHONDRIAL-RELATED"/>
    <property type="match status" value="1"/>
</dbReference>
<dbReference type="PANTHER" id="PTHR43060">
    <property type="entry name" value="3-HYDROXYISOBUTYRATE DEHYDROGENASE-LIKE 1, MITOCHONDRIAL-RELATED"/>
    <property type="match status" value="1"/>
</dbReference>
<dbReference type="GO" id="GO:0016491">
    <property type="term" value="F:oxidoreductase activity"/>
    <property type="evidence" value="ECO:0007669"/>
    <property type="project" value="UniProtKB-KW"/>
</dbReference>
<sequence length="300" mass="31163">MSAKTIGYVGLGIMGMPMAKNLVDAGYPVVGHNRSRDPVDELVEYGGEGAGTPREAAAKADVVITCLPDSETVEEVVLGDDGVADGLDDGEAVIDMSTISPPVAEALADRLVQKGIHFMDAPVSGGESGAIEGTLSIMVGGDEDVVDDHNDILETLGETITHCGESGTGQITKACNQLVVSGMIEVVAEGFVFAHQAGADLDAVYDAISGGSCRGFVMDHHGTHMLDGDHEPGFYSSYMYKDLSYAVEAAKEYGAPVPTTAVTHELYKSTIESGYGQEKNTAVIKVLENMAGGIDVGGDS</sequence>
<dbReference type="SUPFAM" id="SSF51735">
    <property type="entry name" value="NAD(P)-binding Rossmann-fold domains"/>
    <property type="match status" value="1"/>
</dbReference>
<evidence type="ECO:0000256" key="3">
    <source>
        <dbReference type="ARBA" id="ARBA00023027"/>
    </source>
</evidence>